<feature type="transmembrane region" description="Helical" evidence="1">
    <location>
        <begin position="21"/>
        <end position="38"/>
    </location>
</feature>
<keyword evidence="1" id="KW-0812">Transmembrane</keyword>
<evidence type="ECO:0000313" key="3">
    <source>
        <dbReference type="Proteomes" id="UP000250140"/>
    </source>
</evidence>
<keyword evidence="3" id="KW-1185">Reference proteome</keyword>
<sequence length="76" mass="8293">MGVLAWMSEKPKKLGDYIRNSANFVVGLGLCLVSLMSLTNAEVNYTFSPWVLPTLCLSLALVVLINHVRFGKASGH</sequence>
<keyword evidence="1" id="KW-0472">Membrane</keyword>
<accession>A0A8E2F1P0</accession>
<organism evidence="2 3">
    <name type="scientific">Glonium stellatum</name>
    <dbReference type="NCBI Taxonomy" id="574774"/>
    <lineage>
        <taxon>Eukaryota</taxon>
        <taxon>Fungi</taxon>
        <taxon>Dikarya</taxon>
        <taxon>Ascomycota</taxon>
        <taxon>Pezizomycotina</taxon>
        <taxon>Dothideomycetes</taxon>
        <taxon>Pleosporomycetidae</taxon>
        <taxon>Gloniales</taxon>
        <taxon>Gloniaceae</taxon>
        <taxon>Glonium</taxon>
    </lineage>
</organism>
<name>A0A8E2F1P0_9PEZI</name>
<dbReference type="AlphaFoldDB" id="A0A8E2F1P0"/>
<evidence type="ECO:0000313" key="2">
    <source>
        <dbReference type="EMBL" id="OCL08516.1"/>
    </source>
</evidence>
<keyword evidence="1" id="KW-1133">Transmembrane helix</keyword>
<protein>
    <submittedName>
        <fullName evidence="2">Uncharacterized protein</fullName>
    </submittedName>
</protein>
<gene>
    <name evidence="2" type="ORF">AOQ84DRAFT_376676</name>
</gene>
<reference evidence="2 3" key="1">
    <citation type="journal article" date="2016" name="Nat. Commun.">
        <title>Ectomycorrhizal ecology is imprinted in the genome of the dominant symbiotic fungus Cenococcum geophilum.</title>
        <authorList>
            <consortium name="DOE Joint Genome Institute"/>
            <person name="Peter M."/>
            <person name="Kohler A."/>
            <person name="Ohm R.A."/>
            <person name="Kuo A."/>
            <person name="Krutzmann J."/>
            <person name="Morin E."/>
            <person name="Arend M."/>
            <person name="Barry K.W."/>
            <person name="Binder M."/>
            <person name="Choi C."/>
            <person name="Clum A."/>
            <person name="Copeland A."/>
            <person name="Grisel N."/>
            <person name="Haridas S."/>
            <person name="Kipfer T."/>
            <person name="LaButti K."/>
            <person name="Lindquist E."/>
            <person name="Lipzen A."/>
            <person name="Maire R."/>
            <person name="Meier B."/>
            <person name="Mihaltcheva S."/>
            <person name="Molinier V."/>
            <person name="Murat C."/>
            <person name="Poggeler S."/>
            <person name="Quandt C.A."/>
            <person name="Sperisen C."/>
            <person name="Tritt A."/>
            <person name="Tisserant E."/>
            <person name="Crous P.W."/>
            <person name="Henrissat B."/>
            <person name="Nehls U."/>
            <person name="Egli S."/>
            <person name="Spatafora J.W."/>
            <person name="Grigoriev I.V."/>
            <person name="Martin F.M."/>
        </authorList>
    </citation>
    <scope>NUCLEOTIDE SEQUENCE [LARGE SCALE GENOMIC DNA]</scope>
    <source>
        <strain evidence="2 3">CBS 207.34</strain>
    </source>
</reference>
<dbReference type="OrthoDB" id="3177213at2759"/>
<dbReference type="EMBL" id="KV749640">
    <property type="protein sequence ID" value="OCL08516.1"/>
    <property type="molecule type" value="Genomic_DNA"/>
</dbReference>
<proteinExistence type="predicted"/>
<dbReference type="Proteomes" id="UP000250140">
    <property type="component" value="Unassembled WGS sequence"/>
</dbReference>
<evidence type="ECO:0000256" key="1">
    <source>
        <dbReference type="SAM" id="Phobius"/>
    </source>
</evidence>
<feature type="transmembrane region" description="Helical" evidence="1">
    <location>
        <begin position="50"/>
        <end position="68"/>
    </location>
</feature>